<feature type="compositionally biased region" description="Polar residues" evidence="2">
    <location>
        <begin position="594"/>
        <end position="606"/>
    </location>
</feature>
<name>A0AAN9AIN3_9CAEN</name>
<protein>
    <recommendedName>
        <fullName evidence="3">PH domain-containing protein</fullName>
    </recommendedName>
</protein>
<dbReference type="AlphaFoldDB" id="A0AAN9AIN3"/>
<reference evidence="4 5" key="1">
    <citation type="submission" date="2024-02" db="EMBL/GenBank/DDBJ databases">
        <title>Chromosome-scale genome assembly of the rough periwinkle Littorina saxatilis.</title>
        <authorList>
            <person name="De Jode A."/>
            <person name="Faria R."/>
            <person name="Formenti G."/>
            <person name="Sims Y."/>
            <person name="Smith T.P."/>
            <person name="Tracey A."/>
            <person name="Wood J.M.D."/>
            <person name="Zagrodzka Z.B."/>
            <person name="Johannesson K."/>
            <person name="Butlin R.K."/>
            <person name="Leder E.H."/>
        </authorList>
    </citation>
    <scope>NUCLEOTIDE SEQUENCE [LARGE SCALE GENOMIC DNA]</scope>
    <source>
        <strain evidence="4">Snail1</strain>
        <tissue evidence="4">Muscle</tissue>
    </source>
</reference>
<dbReference type="Proteomes" id="UP001374579">
    <property type="component" value="Unassembled WGS sequence"/>
</dbReference>
<feature type="coiled-coil region" evidence="1">
    <location>
        <begin position="349"/>
        <end position="540"/>
    </location>
</feature>
<dbReference type="InterPro" id="IPR001849">
    <property type="entry name" value="PH_domain"/>
</dbReference>
<evidence type="ECO:0000313" key="5">
    <source>
        <dbReference type="Proteomes" id="UP001374579"/>
    </source>
</evidence>
<feature type="region of interest" description="Disordered" evidence="2">
    <location>
        <begin position="585"/>
        <end position="606"/>
    </location>
</feature>
<evidence type="ECO:0000256" key="1">
    <source>
        <dbReference type="SAM" id="Coils"/>
    </source>
</evidence>
<keyword evidence="5" id="KW-1185">Reference proteome</keyword>
<dbReference type="GO" id="GO:0005737">
    <property type="term" value="C:cytoplasm"/>
    <property type="evidence" value="ECO:0007669"/>
    <property type="project" value="TreeGrafter"/>
</dbReference>
<dbReference type="InterPro" id="IPR057836">
    <property type="entry name" value="EF-hand_SWAP70_N"/>
</dbReference>
<dbReference type="PROSITE" id="PS50003">
    <property type="entry name" value="PH_DOMAIN"/>
    <property type="match status" value="1"/>
</dbReference>
<dbReference type="PANTHER" id="PTHR14383">
    <property type="entry name" value="SWAP-70 RECOMBINASE"/>
    <property type="match status" value="1"/>
</dbReference>
<proteinExistence type="predicted"/>
<keyword evidence="1" id="KW-0175">Coiled coil</keyword>
<comment type="caution">
    <text evidence="4">The sequence shown here is derived from an EMBL/GenBank/DDBJ whole genome shotgun (WGS) entry which is preliminary data.</text>
</comment>
<feature type="domain" description="PH" evidence="3">
    <location>
        <begin position="229"/>
        <end position="325"/>
    </location>
</feature>
<dbReference type="EMBL" id="JBAMIC010004070">
    <property type="protein sequence ID" value="KAK7087656.1"/>
    <property type="molecule type" value="Genomic_DNA"/>
</dbReference>
<dbReference type="Pfam" id="PF00169">
    <property type="entry name" value="PH"/>
    <property type="match status" value="1"/>
</dbReference>
<feature type="compositionally biased region" description="Polar residues" evidence="2">
    <location>
        <begin position="646"/>
        <end position="664"/>
    </location>
</feature>
<evidence type="ECO:0000313" key="4">
    <source>
        <dbReference type="EMBL" id="KAK7087656.1"/>
    </source>
</evidence>
<evidence type="ECO:0000256" key="2">
    <source>
        <dbReference type="SAM" id="MobiDB-lite"/>
    </source>
</evidence>
<gene>
    <name evidence="4" type="ORF">V1264_021675</name>
</gene>
<dbReference type="SUPFAM" id="SSF50729">
    <property type="entry name" value="PH domain-like"/>
    <property type="match status" value="1"/>
</dbReference>
<sequence>MPSLEDTRRSIWHAFTALARGEDGQVAKSRLKVLTNSIGRALGSQKAEEILEDGEEDNLSFSKYFSIISPKLLQPEEKESPLTPTVCTEIDKICWMLCEAHYHKNSKLFQHASSLNGDDLCKLWKVFNFLAKVDLDGTEDSLNTATLPLRVDIEEAHRIASLIRQAVGYSPVGVPLINPSEDDDDEGDKFAVDFVEFIVIMCTVVMEQGLTSDVMRQGINSVKEEILNDIIKKGYLEKFGNQVTNWKRRWFRLSAKECQYFTSNLEKEMKGTIEVCANFKPESVQNRSGKQFKIKLRASNRTYELAASDLRTRNEWVTALQKAADYCGQQGSYQKCELMEREKARKARRDKLSDELDGKSAMRAQLKNRDKQLEHEMEERMKDKTLLEMREQELEAERLARLGVEARLAEEEAALEAERLRLKELEEIRAILERLLEEERQAKRDEEIVRNLQARILMEETEKREQLEMLRNEQERLFQQEREEREGLERRAEETMALLSRTQHQLNLLAQERQQADQQIKEAEEKMRLAEEERQKMQERLRLREMSTSVGLRQPKPTPNPNPFVTHRGRGAFTAADFARKNLENSAGLDDTNGHNTTDAAETDSVNPIAGAFMEADFSRKNLENSAGLDDTNGHNTACAADTDSVKNNFENQEGSEDNATSRQDIPLQQAVEQED</sequence>
<evidence type="ECO:0000259" key="3">
    <source>
        <dbReference type="PROSITE" id="PS50003"/>
    </source>
</evidence>
<feature type="region of interest" description="Disordered" evidence="2">
    <location>
        <begin position="624"/>
        <end position="676"/>
    </location>
</feature>
<dbReference type="Pfam" id="PF25530">
    <property type="entry name" value="EF-hand_SWAP70_N"/>
    <property type="match status" value="1"/>
</dbReference>
<dbReference type="SMART" id="SM00233">
    <property type="entry name" value="PH"/>
    <property type="match status" value="1"/>
</dbReference>
<dbReference type="Gene3D" id="2.30.29.30">
    <property type="entry name" value="Pleckstrin-homology domain (PH domain)/Phosphotyrosine-binding domain (PTB)"/>
    <property type="match status" value="1"/>
</dbReference>
<accession>A0AAN9AIN3</accession>
<dbReference type="PANTHER" id="PTHR14383:SF5">
    <property type="entry name" value="RUN DOMAIN-CONTAINING PROTEIN"/>
    <property type="match status" value="1"/>
</dbReference>
<dbReference type="InterPro" id="IPR011993">
    <property type="entry name" value="PH-like_dom_sf"/>
</dbReference>
<organism evidence="4 5">
    <name type="scientific">Littorina saxatilis</name>
    <dbReference type="NCBI Taxonomy" id="31220"/>
    <lineage>
        <taxon>Eukaryota</taxon>
        <taxon>Metazoa</taxon>
        <taxon>Spiralia</taxon>
        <taxon>Lophotrochozoa</taxon>
        <taxon>Mollusca</taxon>
        <taxon>Gastropoda</taxon>
        <taxon>Caenogastropoda</taxon>
        <taxon>Littorinimorpha</taxon>
        <taxon>Littorinoidea</taxon>
        <taxon>Littorinidae</taxon>
        <taxon>Littorina</taxon>
    </lineage>
</organism>
<dbReference type="GO" id="GO:0005634">
    <property type="term" value="C:nucleus"/>
    <property type="evidence" value="ECO:0007669"/>
    <property type="project" value="TreeGrafter"/>
</dbReference>